<gene>
    <name evidence="3" type="ORF">DFR61_11310</name>
    <name evidence="2" type="ORF">NCTC10597_01238</name>
</gene>
<evidence type="ECO:0000313" key="3">
    <source>
        <dbReference type="EMBL" id="TDR39016.1"/>
    </source>
</evidence>
<sequence length="161" mass="19170">MRRGIVFLLFLIIVFMLTACNKGTMHSIQYGKIDQNGNIVITKTIKSDSIFENSEKLLGSMRNIFLEKDQVNHLSTQYMQFRNERQNMVISNYYLWDDEKNDRFICRPYFDDAILFYEITGHEYRMLKKEIDKIKASKEPLLDHNERNKSPIEKKPIFSTD</sequence>
<reference evidence="2 4" key="1">
    <citation type="submission" date="2018-06" db="EMBL/GenBank/DDBJ databases">
        <authorList>
            <consortium name="Pathogen Informatics"/>
            <person name="Doyle S."/>
        </authorList>
    </citation>
    <scope>NUCLEOTIDE SEQUENCE [LARGE SCALE GENOMIC DNA]</scope>
    <source>
        <strain evidence="2 4">NCTC10597</strain>
    </source>
</reference>
<keyword evidence="5" id="KW-1185">Reference proteome</keyword>
<dbReference type="Proteomes" id="UP000254330">
    <property type="component" value="Unassembled WGS sequence"/>
</dbReference>
<comment type="caution">
    <text evidence="2">The sequence shown here is derived from an EMBL/GenBank/DDBJ whole genome shotgun (WGS) entry which is preliminary data.</text>
</comment>
<evidence type="ECO:0000313" key="5">
    <source>
        <dbReference type="Proteomes" id="UP000294641"/>
    </source>
</evidence>
<feature type="region of interest" description="Disordered" evidence="1">
    <location>
        <begin position="138"/>
        <end position="161"/>
    </location>
</feature>
<reference evidence="3 5" key="2">
    <citation type="submission" date="2019-03" db="EMBL/GenBank/DDBJ databases">
        <title>Genomic Encyclopedia of Type Strains, Phase IV (KMG-IV): sequencing the most valuable type-strain genomes for metagenomic binning, comparative biology and taxonomic classification.</title>
        <authorList>
            <person name="Goeker M."/>
        </authorList>
    </citation>
    <scope>NUCLEOTIDE SEQUENCE [LARGE SCALE GENOMIC DNA]</scope>
    <source>
        <strain evidence="3 5">DSM 20580</strain>
    </source>
</reference>
<evidence type="ECO:0000313" key="2">
    <source>
        <dbReference type="EMBL" id="STX09552.1"/>
    </source>
</evidence>
<evidence type="ECO:0000313" key="4">
    <source>
        <dbReference type="Proteomes" id="UP000254330"/>
    </source>
</evidence>
<dbReference type="RefSeq" id="WP_109349427.1">
    <property type="nucleotide sequence ID" value="NZ_BJUE01000053.1"/>
</dbReference>
<dbReference type="PROSITE" id="PS51257">
    <property type="entry name" value="PROKAR_LIPOPROTEIN"/>
    <property type="match status" value="1"/>
</dbReference>
<name>A0A8B4QA34_9BACL</name>
<dbReference type="AlphaFoldDB" id="A0A8B4QA34"/>
<accession>A0A8B4QA34</accession>
<dbReference type="EMBL" id="SNZG01000013">
    <property type="protein sequence ID" value="TDR39016.1"/>
    <property type="molecule type" value="Genomic_DNA"/>
</dbReference>
<dbReference type="Proteomes" id="UP000294641">
    <property type="component" value="Unassembled WGS sequence"/>
</dbReference>
<evidence type="ECO:0000256" key="1">
    <source>
        <dbReference type="SAM" id="MobiDB-lite"/>
    </source>
</evidence>
<organism evidence="2 4">
    <name type="scientific">Kurthia zopfii</name>
    <dbReference type="NCBI Taxonomy" id="1650"/>
    <lineage>
        <taxon>Bacteria</taxon>
        <taxon>Bacillati</taxon>
        <taxon>Bacillota</taxon>
        <taxon>Bacilli</taxon>
        <taxon>Bacillales</taxon>
        <taxon>Caryophanaceae</taxon>
        <taxon>Kurthia</taxon>
    </lineage>
</organism>
<proteinExistence type="predicted"/>
<dbReference type="EMBL" id="UGNP01000001">
    <property type="protein sequence ID" value="STX09552.1"/>
    <property type="molecule type" value="Genomic_DNA"/>
</dbReference>
<protein>
    <recommendedName>
        <fullName evidence="6">Lipoprotein</fullName>
    </recommendedName>
</protein>
<evidence type="ECO:0008006" key="6">
    <source>
        <dbReference type="Google" id="ProtNLM"/>
    </source>
</evidence>